<feature type="compositionally biased region" description="Polar residues" evidence="1">
    <location>
        <begin position="251"/>
        <end position="261"/>
    </location>
</feature>
<keyword evidence="2" id="KW-1133">Transmembrane helix</keyword>
<proteinExistence type="predicted"/>
<dbReference type="AlphaFoldDB" id="A0A0G0M2D5"/>
<organism evidence="3 4">
    <name type="scientific">Candidatus Woesebacteria bacterium GW2011_GWA1_39_12</name>
    <dbReference type="NCBI Taxonomy" id="1618549"/>
    <lineage>
        <taxon>Bacteria</taxon>
        <taxon>Candidatus Woeseibacteriota</taxon>
    </lineage>
</organism>
<evidence type="ECO:0000313" key="3">
    <source>
        <dbReference type="EMBL" id="KKQ97452.1"/>
    </source>
</evidence>
<feature type="transmembrane region" description="Helical" evidence="2">
    <location>
        <begin position="52"/>
        <end position="73"/>
    </location>
</feature>
<feature type="compositionally biased region" description="Polar residues" evidence="1">
    <location>
        <begin position="138"/>
        <end position="153"/>
    </location>
</feature>
<feature type="compositionally biased region" description="Acidic residues" evidence="1">
    <location>
        <begin position="125"/>
        <end position="137"/>
    </location>
</feature>
<feature type="compositionally biased region" description="Low complexity" evidence="1">
    <location>
        <begin position="228"/>
        <end position="250"/>
    </location>
</feature>
<evidence type="ECO:0000313" key="4">
    <source>
        <dbReference type="Proteomes" id="UP000034325"/>
    </source>
</evidence>
<evidence type="ECO:0000256" key="1">
    <source>
        <dbReference type="SAM" id="MobiDB-lite"/>
    </source>
</evidence>
<keyword evidence="2" id="KW-0812">Transmembrane</keyword>
<feature type="compositionally biased region" description="Polar residues" evidence="1">
    <location>
        <begin position="201"/>
        <end position="227"/>
    </location>
</feature>
<feature type="region of interest" description="Disordered" evidence="1">
    <location>
        <begin position="651"/>
        <end position="682"/>
    </location>
</feature>
<name>A0A0G0M2D5_9BACT</name>
<feature type="region of interest" description="Disordered" evidence="1">
    <location>
        <begin position="201"/>
        <end position="261"/>
    </location>
</feature>
<sequence length="772" mass="79930">MPALKIVNEFIEVRDINKPIFELKFYYPWLKSLIRLIKNIQMFKKQNFIKRSFIAIIIGLFLLVQNPAVYVLAFEIPDAPSAPTPPPEPESTTTVPEAPSAPDAPDAPDAPTLEEMLEASPTPTPEDEESISQDEPESGSTDGSGESQQPTSERSGEVADGQVGDVEIDTGDATNTAVLTTTGNNNYSTFVPSGGTGSVFVGNSDNASDSTNTGSINLSDSNNTFQDNSTNVGNNLTGTTTTGDNSASNNVGNSSIETGDANTSGTIITAVNTNVDGVAVAEFNVVDDHIGDVILDFSQGCISGCSTGDLGVVNSGNGEDSTNTGNINVNGSENTFQENDATIENSMLLASDSGSNNTDRNTGGDSSITTGDVNVTASILSFANNNIVGGVIYAVVNIYGNLIGDIILPEGSLTSCCGNDASLSNTGNATDSTNTASLTQNSETDINQFNNADIENNLIITATTGDNSVSANTGGDNNITTGDTDVLAQVVNIANNNLVGGNYWLVIVNEAGRWIGKILGFDGSNIAGSSEFEIAYDENGEIFVTNSGNGSGSTNTGNINQTNTNTIVQSNEAKIVNNVNLLANTGGNSASDNVGGNSSITTGDANVIANIVNFVNNNIVGSGKLFVTVVNVFGSWMGNFVGPGFAKENENENLGLGGAEAENQNNSGGNNGDSANSQQNAGSTNTFISQKANNVLGIFTPSAFETTFETTDEGTNVLAMAGSDDSGGTPTAGKKVVHINLAYLIPLIPVAILLLLKRRRKFAQSVSPTVTA</sequence>
<accession>A0A0G0M2D5</accession>
<evidence type="ECO:0000256" key="2">
    <source>
        <dbReference type="SAM" id="Phobius"/>
    </source>
</evidence>
<feature type="transmembrane region" description="Helical" evidence="2">
    <location>
        <begin position="736"/>
        <end position="756"/>
    </location>
</feature>
<protein>
    <submittedName>
        <fullName evidence="3">Uncharacterized protein</fullName>
    </submittedName>
</protein>
<feature type="compositionally biased region" description="Low complexity" evidence="1">
    <location>
        <begin position="90"/>
        <end position="111"/>
    </location>
</feature>
<comment type="caution">
    <text evidence="3">The sequence shown here is derived from an EMBL/GenBank/DDBJ whole genome shotgun (WGS) entry which is preliminary data.</text>
</comment>
<feature type="region of interest" description="Disordered" evidence="1">
    <location>
        <begin position="81"/>
        <end position="171"/>
    </location>
</feature>
<reference evidence="3 4" key="1">
    <citation type="journal article" date="2015" name="Nature">
        <title>rRNA introns, odd ribosomes, and small enigmatic genomes across a large radiation of phyla.</title>
        <authorList>
            <person name="Brown C.T."/>
            <person name="Hug L.A."/>
            <person name="Thomas B.C."/>
            <person name="Sharon I."/>
            <person name="Castelle C.J."/>
            <person name="Singh A."/>
            <person name="Wilkins M.J."/>
            <person name="Williams K.H."/>
            <person name="Banfield J.F."/>
        </authorList>
    </citation>
    <scope>NUCLEOTIDE SEQUENCE [LARGE SCALE GENOMIC DNA]</scope>
</reference>
<dbReference type="EMBL" id="LBWA01000012">
    <property type="protein sequence ID" value="KKQ97452.1"/>
    <property type="molecule type" value="Genomic_DNA"/>
</dbReference>
<keyword evidence="2" id="KW-0472">Membrane</keyword>
<dbReference type="Proteomes" id="UP000034325">
    <property type="component" value="Unassembled WGS sequence"/>
</dbReference>
<gene>
    <name evidence="3" type="ORF">UT23_C0012G0062</name>
</gene>
<feature type="compositionally biased region" description="Low complexity" evidence="1">
    <location>
        <begin position="659"/>
        <end position="681"/>
    </location>
</feature>